<dbReference type="Ensembl" id="ENSFCTT00005063698.1">
    <property type="protein sequence ID" value="ENSFCTP00005046348.1"/>
    <property type="gene ID" value="ENSFCTG00005022123.1"/>
</dbReference>
<evidence type="ECO:0000259" key="10">
    <source>
        <dbReference type="PROSITE" id="PS50030"/>
    </source>
</evidence>
<evidence type="ECO:0000256" key="9">
    <source>
        <dbReference type="SAM" id="MobiDB-lite"/>
    </source>
</evidence>
<dbReference type="PROSITE" id="PS50030">
    <property type="entry name" value="UBA"/>
    <property type="match status" value="1"/>
</dbReference>
<dbReference type="PANTHER" id="PTHR15090:SF0">
    <property type="entry name" value="SEQUESTOSOME-1"/>
    <property type="match status" value="1"/>
</dbReference>
<feature type="compositionally biased region" description="Low complexity" evidence="9">
    <location>
        <begin position="320"/>
        <end position="337"/>
    </location>
</feature>
<dbReference type="InterPro" id="IPR033741">
    <property type="entry name" value="SQSTM_UBA"/>
</dbReference>
<dbReference type="GeneTree" id="ENSGT00390000002781"/>
<dbReference type="PROSITE" id="PS01357">
    <property type="entry name" value="ZF_ZZ_1"/>
    <property type="match status" value="1"/>
</dbReference>
<evidence type="ECO:0000256" key="3">
    <source>
        <dbReference type="ARBA" id="ARBA00004419"/>
    </source>
</evidence>
<name>A0ABI7ZGX1_FELCA</name>
<dbReference type="Pfam" id="PF16577">
    <property type="entry name" value="UBA_5"/>
    <property type="match status" value="1"/>
</dbReference>
<feature type="region of interest" description="Disordered" evidence="9">
    <location>
        <begin position="307"/>
        <end position="339"/>
    </location>
</feature>
<evidence type="ECO:0000256" key="1">
    <source>
        <dbReference type="ARBA" id="ARBA00004123"/>
    </source>
</evidence>
<keyword evidence="6" id="KW-0862">Zinc</keyword>
<feature type="domain" description="UBA" evidence="10">
    <location>
        <begin position="492"/>
        <end position="537"/>
    </location>
</feature>
<dbReference type="SUPFAM" id="SSF46934">
    <property type="entry name" value="UBA-like"/>
    <property type="match status" value="1"/>
</dbReference>
<comment type="subcellular location">
    <subcellularLocation>
        <location evidence="2">Cytoplasm</location>
        <location evidence="2">Myofibril</location>
        <location evidence="2">Sarcomere</location>
    </subcellularLocation>
    <subcellularLocation>
        <location evidence="3">Cytoplasmic vesicle</location>
        <location evidence="3">Autophagosome</location>
    </subcellularLocation>
    <subcellularLocation>
        <location evidence="1">Nucleus</location>
    </subcellularLocation>
</comment>
<reference evidence="12 13" key="1">
    <citation type="submission" date="2021-02" db="EMBL/GenBank/DDBJ databases">
        <title>Safari Cat Assemblies.</title>
        <authorList>
            <person name="Bredemeyer K.R."/>
            <person name="Murphy W.J."/>
        </authorList>
    </citation>
    <scope>NUCLEOTIDE SEQUENCE [LARGE SCALE GENOMIC DNA]</scope>
</reference>
<feature type="region of interest" description="Disordered" evidence="9">
    <location>
        <begin position="368"/>
        <end position="486"/>
    </location>
</feature>
<evidence type="ECO:0000256" key="4">
    <source>
        <dbReference type="ARBA" id="ARBA00022723"/>
    </source>
</evidence>
<dbReference type="CDD" id="cd14320">
    <property type="entry name" value="UBA_SQSTM"/>
    <property type="match status" value="1"/>
</dbReference>
<dbReference type="InterPro" id="IPR043145">
    <property type="entry name" value="Znf_ZZ_sf"/>
</dbReference>
<keyword evidence="13" id="KW-1185">Reference proteome</keyword>
<proteinExistence type="predicted"/>
<dbReference type="Proteomes" id="UP000823872">
    <property type="component" value="Chromosome A1"/>
</dbReference>
<feature type="compositionally biased region" description="Basic and acidic residues" evidence="9">
    <location>
        <begin position="440"/>
        <end position="450"/>
    </location>
</feature>
<keyword evidence="7" id="KW-0539">Nucleus</keyword>
<dbReference type="CDD" id="cd02340">
    <property type="entry name" value="ZZ_NBR1_like"/>
    <property type="match status" value="1"/>
</dbReference>
<dbReference type="SMART" id="SM00165">
    <property type="entry name" value="UBA"/>
    <property type="match status" value="1"/>
</dbReference>
<evidence type="ECO:0000313" key="13">
    <source>
        <dbReference type="Proteomes" id="UP000823872"/>
    </source>
</evidence>
<keyword evidence="5 8" id="KW-0863">Zinc-finger</keyword>
<dbReference type="Gene3D" id="3.10.20.90">
    <property type="entry name" value="Phosphatidylinositol 3-kinase Catalytic Subunit, Chain A, domain 1"/>
    <property type="match status" value="1"/>
</dbReference>
<dbReference type="PANTHER" id="PTHR15090">
    <property type="entry name" value="SEQUESTOSOME 1-RELATED"/>
    <property type="match status" value="1"/>
</dbReference>
<dbReference type="Gene3D" id="1.10.8.10">
    <property type="entry name" value="DNA helicase RuvA subunit, C-terminal domain"/>
    <property type="match status" value="1"/>
</dbReference>
<feature type="compositionally biased region" description="Polar residues" evidence="9">
    <location>
        <begin position="76"/>
        <end position="92"/>
    </location>
</feature>
<reference evidence="12" key="2">
    <citation type="submission" date="2025-08" db="UniProtKB">
        <authorList>
            <consortium name="Ensembl"/>
        </authorList>
    </citation>
    <scope>IDENTIFICATION</scope>
    <source>
        <strain evidence="12">breed Abyssinian</strain>
    </source>
</reference>
<reference evidence="12" key="3">
    <citation type="submission" date="2025-09" db="UniProtKB">
        <authorList>
            <consortium name="Ensembl"/>
        </authorList>
    </citation>
    <scope>IDENTIFICATION</scope>
    <source>
        <strain evidence="12">breed Abyssinian</strain>
    </source>
</reference>
<dbReference type="PROSITE" id="PS50135">
    <property type="entry name" value="ZF_ZZ_2"/>
    <property type="match status" value="1"/>
</dbReference>
<protein>
    <submittedName>
        <fullName evidence="12">Sequestosome 1</fullName>
    </submittedName>
</protein>
<dbReference type="SMART" id="SM00291">
    <property type="entry name" value="ZnF_ZZ"/>
    <property type="match status" value="1"/>
</dbReference>
<keyword evidence="4" id="KW-0479">Metal-binding</keyword>
<gene>
    <name evidence="12" type="primary">SQSTM1</name>
</gene>
<evidence type="ECO:0000313" key="12">
    <source>
        <dbReference type="Ensembl" id="ENSFCTP00005046348.1"/>
    </source>
</evidence>
<evidence type="ECO:0000256" key="8">
    <source>
        <dbReference type="PROSITE-ProRule" id="PRU00228"/>
    </source>
</evidence>
<dbReference type="SUPFAM" id="SSF54277">
    <property type="entry name" value="CAD &amp; PB1 domains"/>
    <property type="match status" value="1"/>
</dbReference>
<evidence type="ECO:0000259" key="11">
    <source>
        <dbReference type="PROSITE" id="PS50135"/>
    </source>
</evidence>
<evidence type="ECO:0000256" key="2">
    <source>
        <dbReference type="ARBA" id="ARBA00004204"/>
    </source>
</evidence>
<evidence type="ECO:0000256" key="7">
    <source>
        <dbReference type="ARBA" id="ARBA00023242"/>
    </source>
</evidence>
<sequence length="543" mass="57867">MSRRRAVEAQGAVPTVGWGGEVVWGGGCRLHFWLPPYTCLRNTVPAPAQVPGGGTLGTTRPQPSLDLVFLSLSRNSKVPGSPVGATSPSSGVTVLPESGLGSWAPHRASADRSARRPSPGRRRISLFRQQTSGGEDGRGVLPRRPGGEGAPASASGRLPRPLAGPCSGGQHPDEDGDLVAFSSDEELTMAMSYVKDDIFRIYIKEKKECRRDHHPPCAQEAPRGMVHPNVICDGCNGPVVGTRYKCSVCPDYDLCAACEGKGLHREHNKLVFPTTFGPFSEGFSHSRWLRKLKHGHFGWPGWEMGPPGNWSPRPPRAGDARPSPAAESASGPSEDPSVNFLKNVGESVAAALSPLGIEVDIDVEHGGKRSRLTPVSPGSSSTEEKCSSQPSSCSSDPSKPDGDTEGAARSLAEQMDKIALEPGQPEEQMESDNCSGGDEDWTHLSSKEVDPSTGELQSLQMPESEGPASLDSSQEGPTGLKEAAVYPHLPPEADPRLIESLSQMLSMGFSDEGGWLTRLLQTKNYDIGAALDTIQYSKHPLPL</sequence>
<feature type="compositionally biased region" description="Low complexity" evidence="9">
    <location>
        <begin position="387"/>
        <end position="397"/>
    </location>
</feature>
<dbReference type="InterPro" id="IPR000433">
    <property type="entry name" value="Znf_ZZ"/>
</dbReference>
<dbReference type="InterPro" id="IPR015940">
    <property type="entry name" value="UBA"/>
</dbReference>
<dbReference type="SUPFAM" id="SSF57850">
    <property type="entry name" value="RING/U-box"/>
    <property type="match status" value="1"/>
</dbReference>
<dbReference type="Pfam" id="PF00569">
    <property type="entry name" value="ZZ"/>
    <property type="match status" value="1"/>
</dbReference>
<dbReference type="InterPro" id="IPR000270">
    <property type="entry name" value="PB1_dom"/>
</dbReference>
<dbReference type="InterPro" id="IPR009060">
    <property type="entry name" value="UBA-like_sf"/>
</dbReference>
<organism evidence="12 13">
    <name type="scientific">Felis catus</name>
    <name type="common">Cat</name>
    <name type="synonym">Felis silvestris catus</name>
    <dbReference type="NCBI Taxonomy" id="9685"/>
    <lineage>
        <taxon>Eukaryota</taxon>
        <taxon>Metazoa</taxon>
        <taxon>Chordata</taxon>
        <taxon>Craniata</taxon>
        <taxon>Vertebrata</taxon>
        <taxon>Euteleostomi</taxon>
        <taxon>Mammalia</taxon>
        <taxon>Eutheria</taxon>
        <taxon>Laurasiatheria</taxon>
        <taxon>Carnivora</taxon>
        <taxon>Feliformia</taxon>
        <taxon>Felidae</taxon>
        <taxon>Felinae</taxon>
        <taxon>Felis</taxon>
    </lineage>
</organism>
<dbReference type="InterPro" id="IPR052260">
    <property type="entry name" value="Autophagy_Rcpt_SigReg"/>
</dbReference>
<evidence type="ECO:0000256" key="5">
    <source>
        <dbReference type="ARBA" id="ARBA00022771"/>
    </source>
</evidence>
<dbReference type="Pfam" id="PF00564">
    <property type="entry name" value="PB1"/>
    <property type="match status" value="1"/>
</dbReference>
<accession>A0ABI7ZGX1</accession>
<feature type="region of interest" description="Disordered" evidence="9">
    <location>
        <begin position="76"/>
        <end position="175"/>
    </location>
</feature>
<feature type="domain" description="ZZ-type" evidence="11">
    <location>
        <begin position="227"/>
        <end position="277"/>
    </location>
</feature>
<dbReference type="Gene3D" id="3.30.60.90">
    <property type="match status" value="1"/>
</dbReference>
<evidence type="ECO:0000256" key="6">
    <source>
        <dbReference type="ARBA" id="ARBA00022833"/>
    </source>
</evidence>